<feature type="transmembrane region" description="Helical" evidence="1">
    <location>
        <begin position="6"/>
        <end position="25"/>
    </location>
</feature>
<reference evidence="2 3" key="1">
    <citation type="journal article" date="2010" name="J. Bacteriol.">
        <title>Genome sequence of the oligotrophic marine Gammaproteobacterium HTCC2143, isolated from the Oregon Coast.</title>
        <authorList>
            <person name="Oh H.M."/>
            <person name="Kang I."/>
            <person name="Ferriera S."/>
            <person name="Giovannoni S.J."/>
            <person name="Cho J.C."/>
        </authorList>
    </citation>
    <scope>NUCLEOTIDE SEQUENCE [LARGE SCALE GENOMIC DNA]</scope>
    <source>
        <strain evidence="2 3">HTCC2143</strain>
    </source>
</reference>
<evidence type="ECO:0000256" key="1">
    <source>
        <dbReference type="SAM" id="Phobius"/>
    </source>
</evidence>
<sequence length="140" mass="16244">MEQDLNNWFTFLAMALSCVALWIALANRREDHRLGAMEVLGRIEKKRITSQKFFIQARRRAQTIIDNPASESRVGLKDVATEWLEGLGDIERNHDKVVEEVAFVRDRLDTRTHFDPRKLKVLESNLDSLLERTASFLECT</sequence>
<dbReference type="EMBL" id="AAVT01000001">
    <property type="protein sequence ID" value="EAW32398.1"/>
    <property type="molecule type" value="Genomic_DNA"/>
</dbReference>
<dbReference type="AlphaFoldDB" id="A0Y8E4"/>
<proteinExistence type="predicted"/>
<evidence type="ECO:0000313" key="3">
    <source>
        <dbReference type="Proteomes" id="UP000004931"/>
    </source>
</evidence>
<comment type="caution">
    <text evidence="2">The sequence shown here is derived from an EMBL/GenBank/DDBJ whole genome shotgun (WGS) entry which is preliminary data.</text>
</comment>
<organism evidence="2 3">
    <name type="scientific">marine gamma proteobacterium HTCC2143</name>
    <dbReference type="NCBI Taxonomy" id="247633"/>
    <lineage>
        <taxon>Bacteria</taxon>
        <taxon>Pseudomonadati</taxon>
        <taxon>Pseudomonadota</taxon>
        <taxon>Gammaproteobacteria</taxon>
        <taxon>Cellvibrionales</taxon>
        <taxon>Spongiibacteraceae</taxon>
        <taxon>BD1-7 clade</taxon>
    </lineage>
</organism>
<keyword evidence="3" id="KW-1185">Reference proteome</keyword>
<accession>A0Y8E4</accession>
<keyword evidence="1" id="KW-1133">Transmembrane helix</keyword>
<dbReference type="Proteomes" id="UP000004931">
    <property type="component" value="Unassembled WGS sequence"/>
</dbReference>
<keyword evidence="1" id="KW-0812">Transmembrane</keyword>
<name>A0Y8E4_9GAMM</name>
<evidence type="ECO:0000313" key="2">
    <source>
        <dbReference type="EMBL" id="EAW32398.1"/>
    </source>
</evidence>
<keyword evidence="1" id="KW-0472">Membrane</keyword>
<protein>
    <submittedName>
        <fullName evidence="2">Uncharacterized protein</fullName>
    </submittedName>
</protein>
<gene>
    <name evidence="2" type="ORF">GP2143_14121</name>
</gene>